<name>A0A8H4SWP6_9HYPO</name>
<feature type="transmembrane region" description="Helical" evidence="1">
    <location>
        <begin position="59"/>
        <end position="77"/>
    </location>
</feature>
<keyword evidence="1" id="KW-0472">Membrane</keyword>
<comment type="caution">
    <text evidence="2">The sequence shown here is derived from an EMBL/GenBank/DDBJ whole genome shotgun (WGS) entry which is preliminary data.</text>
</comment>
<evidence type="ECO:0000256" key="1">
    <source>
        <dbReference type="SAM" id="Phobius"/>
    </source>
</evidence>
<feature type="transmembrane region" description="Helical" evidence="1">
    <location>
        <begin position="535"/>
        <end position="557"/>
    </location>
</feature>
<feature type="transmembrane region" description="Helical" evidence="1">
    <location>
        <begin position="104"/>
        <end position="124"/>
    </location>
</feature>
<keyword evidence="1" id="KW-1133">Transmembrane helix</keyword>
<evidence type="ECO:0000313" key="3">
    <source>
        <dbReference type="Proteomes" id="UP000622797"/>
    </source>
</evidence>
<reference evidence="2" key="1">
    <citation type="journal article" date="2020" name="BMC Genomics">
        <title>Correction to: Identification and distribution of gene clusters required for synthesis of sphingolipid metabolism inhibitors in diverse species of the filamentous fungus Fusarium.</title>
        <authorList>
            <person name="Kim H.S."/>
            <person name="Lohmar J.M."/>
            <person name="Busman M."/>
            <person name="Brown D.W."/>
            <person name="Naumann T.A."/>
            <person name="Divon H.H."/>
            <person name="Lysoe E."/>
            <person name="Uhlig S."/>
            <person name="Proctor R.H."/>
        </authorList>
    </citation>
    <scope>NUCLEOTIDE SEQUENCE</scope>
    <source>
        <strain evidence="2">NRRL 20472</strain>
    </source>
</reference>
<dbReference type="Proteomes" id="UP000622797">
    <property type="component" value="Unassembled WGS sequence"/>
</dbReference>
<proteinExistence type="predicted"/>
<keyword evidence="1" id="KW-0812">Transmembrane</keyword>
<dbReference type="PANTHER" id="PTHR35041">
    <property type="entry name" value="MEDIATOR OF RNA POLYMERASE II TRANSCRIPTION SUBUNIT 1"/>
    <property type="match status" value="1"/>
</dbReference>
<evidence type="ECO:0000313" key="2">
    <source>
        <dbReference type="EMBL" id="KAF4947196.1"/>
    </source>
</evidence>
<organism evidence="2 3">
    <name type="scientific">Fusarium sarcochroum</name>
    <dbReference type="NCBI Taxonomy" id="1208366"/>
    <lineage>
        <taxon>Eukaryota</taxon>
        <taxon>Fungi</taxon>
        <taxon>Dikarya</taxon>
        <taxon>Ascomycota</taxon>
        <taxon>Pezizomycotina</taxon>
        <taxon>Sordariomycetes</taxon>
        <taxon>Hypocreomycetidae</taxon>
        <taxon>Hypocreales</taxon>
        <taxon>Nectriaceae</taxon>
        <taxon>Fusarium</taxon>
        <taxon>Fusarium lateritium species complex</taxon>
    </lineage>
</organism>
<dbReference type="PANTHER" id="PTHR35041:SF6">
    <property type="entry name" value="FORMYLMETHIONINE DEFORMYLASE-LIKE PROTEIN-RELATED"/>
    <property type="match status" value="1"/>
</dbReference>
<keyword evidence="3" id="KW-1185">Reference proteome</keyword>
<dbReference type="AlphaFoldDB" id="A0A8H4SWP6"/>
<sequence length="640" mass="69940">MSHLPEPPPRPAIERKSIAYAEVHGTASDSRQDGQTGYVDSKYPKTSKWHVRWQTPAKMLALFGLGTLSAIGHHLFYESLNSTPVRTAHDGSPAYKTQEWISRYGLAFAFITKILLASSVAIAYKQHIWTKFRRQPYQVSTINAMYDATTDVLSFGSWEFLCRAKIATILALLTWTIPLSALVAPSTLLVTLTTQKPSRDMAVPSINFDSSLFTFSGMAGDVSPLLMRITSATASGGEILPMAAVAPNASYTMEFQGPSLKCDKAHGFMLKFIDKIHEAANSDISSNVGGDTIYFSITAYPSFPYMDYTGDGSSDASKLPKWNFSKMAEDCLRGPGSCAYAPWPNVQPSYFPLLVRLNDDSLVCSLQNTTYNVNFRSTETTQTIEQPYHFKWTQPVNFTAQDDPSGMASFTKAAQALANLLNGVIGKQTSIGGGYQDVQHINLMSQGTSIMQTALIGALNTSAEIKLSVGIPPLPQEDQALARGKSLGSLIEELSRNQTLSLFSSSRFWTEQGIKSNVTQSLYSNTWEYRKKNLWISYGLAILGASFGVLVGLVAVYQNGISHDTTFCTIMATTRNETLDDLARGSSLGGDTVSKELLKTRLMFGVLRGNAHYGDMSENSRAAFGLSTEIAPLQKGQVVN</sequence>
<gene>
    <name evidence="2" type="ORF">FSARC_14015</name>
</gene>
<reference evidence="2" key="2">
    <citation type="submission" date="2020-05" db="EMBL/GenBank/DDBJ databases">
        <authorList>
            <person name="Kim H.-S."/>
            <person name="Proctor R.H."/>
            <person name="Brown D.W."/>
        </authorList>
    </citation>
    <scope>NUCLEOTIDE SEQUENCE</scope>
    <source>
        <strain evidence="2">NRRL 20472</strain>
    </source>
</reference>
<dbReference type="EMBL" id="JABEXW010001116">
    <property type="protein sequence ID" value="KAF4947196.1"/>
    <property type="molecule type" value="Genomic_DNA"/>
</dbReference>
<dbReference type="OrthoDB" id="5039032at2759"/>
<accession>A0A8H4SWP6</accession>
<protein>
    <submittedName>
        <fullName evidence="2">Uncharacterized protein</fullName>
    </submittedName>
</protein>